<keyword evidence="2" id="KW-1185">Reference proteome</keyword>
<reference evidence="1 2" key="1">
    <citation type="submission" date="2023-07" db="EMBL/GenBank/DDBJ databases">
        <title>Functional and genomic diversity of the sorghum phyllosphere microbiome.</title>
        <authorList>
            <person name="Shade A."/>
        </authorList>
    </citation>
    <scope>NUCLEOTIDE SEQUENCE [LARGE SCALE GENOMIC DNA]</scope>
    <source>
        <strain evidence="1 2">SORGH_AS_0892</strain>
    </source>
</reference>
<evidence type="ECO:0000313" key="1">
    <source>
        <dbReference type="EMBL" id="MDQ1148245.1"/>
    </source>
</evidence>
<evidence type="ECO:0000313" key="2">
    <source>
        <dbReference type="Proteomes" id="UP001244640"/>
    </source>
</evidence>
<dbReference type="EMBL" id="JAUTBA010000001">
    <property type="protein sequence ID" value="MDQ1148245.1"/>
    <property type="molecule type" value="Genomic_DNA"/>
</dbReference>
<protein>
    <recommendedName>
        <fullName evidence="3">Transposase</fullName>
    </recommendedName>
</protein>
<name>A0ABU0TZW9_9SPHI</name>
<evidence type="ECO:0008006" key="3">
    <source>
        <dbReference type="Google" id="ProtNLM"/>
    </source>
</evidence>
<gene>
    <name evidence="1" type="ORF">QE382_000229</name>
</gene>
<accession>A0ABU0TZW9</accession>
<organism evidence="1 2">
    <name type="scientific">Sphingobacterium zeae</name>
    <dbReference type="NCBI Taxonomy" id="1776859"/>
    <lineage>
        <taxon>Bacteria</taxon>
        <taxon>Pseudomonadati</taxon>
        <taxon>Bacteroidota</taxon>
        <taxon>Sphingobacteriia</taxon>
        <taxon>Sphingobacteriales</taxon>
        <taxon>Sphingobacteriaceae</taxon>
        <taxon>Sphingobacterium</taxon>
    </lineage>
</organism>
<dbReference type="Proteomes" id="UP001244640">
    <property type="component" value="Unassembled WGS sequence"/>
</dbReference>
<sequence length="67" mass="7678">MNKEYRTVKKNQLCYVKRVSGLKSLFLLTSVAQESLSELQLVFDYSVTDCILKVFSVSLTNARIDSR</sequence>
<proteinExistence type="predicted"/>
<comment type="caution">
    <text evidence="1">The sequence shown here is derived from an EMBL/GenBank/DDBJ whole genome shotgun (WGS) entry which is preliminary data.</text>
</comment>